<feature type="compositionally biased region" description="Low complexity" evidence="1">
    <location>
        <begin position="172"/>
        <end position="182"/>
    </location>
</feature>
<evidence type="ECO:0000313" key="3">
    <source>
        <dbReference type="EMBL" id="XCN16491.1"/>
    </source>
</evidence>
<dbReference type="InterPro" id="IPR007630">
    <property type="entry name" value="RNA_pol_sigma70_r4"/>
</dbReference>
<evidence type="ECO:0000259" key="2">
    <source>
        <dbReference type="Pfam" id="PF04545"/>
    </source>
</evidence>
<feature type="region of interest" description="Disordered" evidence="1">
    <location>
        <begin position="148"/>
        <end position="188"/>
    </location>
</feature>
<protein>
    <submittedName>
        <fullName evidence="3">Sigma factor-like helix-turn-helix DNA-binding protein</fullName>
    </submittedName>
</protein>
<dbReference type="AlphaFoldDB" id="A0AAU8KN50"/>
<dbReference type="GO" id="GO:0003677">
    <property type="term" value="F:DNA binding"/>
    <property type="evidence" value="ECO:0007669"/>
    <property type="project" value="UniProtKB-KW"/>
</dbReference>
<dbReference type="InterPro" id="IPR036388">
    <property type="entry name" value="WH-like_DNA-bd_sf"/>
</dbReference>
<dbReference type="Gene3D" id="1.10.10.10">
    <property type="entry name" value="Winged helix-like DNA-binding domain superfamily/Winged helix DNA-binding domain"/>
    <property type="match status" value="1"/>
</dbReference>
<gene>
    <name evidence="3" type="ORF">R1Y80_23925</name>
</gene>
<dbReference type="Pfam" id="PF04545">
    <property type="entry name" value="Sigma70_r4"/>
    <property type="match status" value="1"/>
</dbReference>
<dbReference type="InterPro" id="IPR013324">
    <property type="entry name" value="RNA_pol_sigma_r3/r4-like"/>
</dbReference>
<dbReference type="GO" id="GO:0006352">
    <property type="term" value="P:DNA-templated transcription initiation"/>
    <property type="evidence" value="ECO:0007669"/>
    <property type="project" value="InterPro"/>
</dbReference>
<dbReference type="RefSeq" id="WP_354597890.1">
    <property type="nucleotide sequence ID" value="NZ_CP136798.1"/>
</dbReference>
<evidence type="ECO:0000256" key="1">
    <source>
        <dbReference type="SAM" id="MobiDB-lite"/>
    </source>
</evidence>
<name>A0AAU8KN50_9ACTN</name>
<dbReference type="SUPFAM" id="SSF88659">
    <property type="entry name" value="Sigma3 and sigma4 domains of RNA polymerase sigma factors"/>
    <property type="match status" value="1"/>
</dbReference>
<dbReference type="GO" id="GO:0003700">
    <property type="term" value="F:DNA-binding transcription factor activity"/>
    <property type="evidence" value="ECO:0007669"/>
    <property type="project" value="InterPro"/>
</dbReference>
<keyword evidence="3" id="KW-0238">DNA-binding</keyword>
<sequence length="188" mass="19849">MAERATHRDRLRALEFEAFVAGAGGRLLHTATLLTGEPSQPPGAYVRAEALLRVALARTYADWDRLHGGDPYDRARRELALRFAREARRHQRPRGGLLDRLTPIERLVLVLRMYEEVGEEQTAALLGLPADRIRAVCARAVATLRTAGPRRGAAGVGRGAAGAGHGPGGSGRASAAGPASAPGGRGAP</sequence>
<feature type="compositionally biased region" description="Gly residues" evidence="1">
    <location>
        <begin position="154"/>
        <end position="171"/>
    </location>
</feature>
<feature type="domain" description="RNA polymerase sigma-70 region 4" evidence="2">
    <location>
        <begin position="97"/>
        <end position="145"/>
    </location>
</feature>
<accession>A0AAU8KN50</accession>
<reference evidence="3" key="1">
    <citation type="submission" date="2023-10" db="EMBL/GenBank/DDBJ databases">
        <title>Complete genome sequence of Streptomyces sp. JL1001.</title>
        <authorList>
            <person name="Jiang L."/>
        </authorList>
    </citation>
    <scope>NUCLEOTIDE SEQUENCE</scope>
    <source>
        <strain evidence="3">JL1001</strain>
    </source>
</reference>
<proteinExistence type="predicted"/>
<organism evidence="3">
    <name type="scientific">Streptomyces sp. JL1001</name>
    <dbReference type="NCBI Taxonomy" id="3078227"/>
    <lineage>
        <taxon>Bacteria</taxon>
        <taxon>Bacillati</taxon>
        <taxon>Actinomycetota</taxon>
        <taxon>Actinomycetes</taxon>
        <taxon>Kitasatosporales</taxon>
        <taxon>Streptomycetaceae</taxon>
        <taxon>Streptomyces</taxon>
    </lineage>
</organism>
<dbReference type="EMBL" id="CP136798">
    <property type="protein sequence ID" value="XCN16491.1"/>
    <property type="molecule type" value="Genomic_DNA"/>
</dbReference>